<feature type="domain" description="GFO/IDH/MocA-like oxidoreductase" evidence="5">
    <location>
        <begin position="137"/>
        <end position="257"/>
    </location>
</feature>
<keyword evidence="3" id="KW-0520">NAD</keyword>
<dbReference type="EC" id="1.1.1.18" evidence="6"/>
<proteinExistence type="inferred from homology"/>
<evidence type="ECO:0000256" key="2">
    <source>
        <dbReference type="ARBA" id="ARBA00023002"/>
    </source>
</evidence>
<dbReference type="Pfam" id="PF01408">
    <property type="entry name" value="GFO_IDH_MocA"/>
    <property type="match status" value="1"/>
</dbReference>
<dbReference type="EC" id="1.1.1.369" evidence="6"/>
<comment type="similarity">
    <text evidence="1">Belongs to the Gfo/Idh/MocA family.</text>
</comment>
<dbReference type="GO" id="GO:0050112">
    <property type="term" value="F:inositol 2-dehydrogenase (NAD+) activity"/>
    <property type="evidence" value="ECO:0007669"/>
    <property type="project" value="UniProtKB-EC"/>
</dbReference>
<evidence type="ECO:0000259" key="4">
    <source>
        <dbReference type="Pfam" id="PF01408"/>
    </source>
</evidence>
<dbReference type="Gene3D" id="3.30.360.10">
    <property type="entry name" value="Dihydrodipicolinate Reductase, domain 2"/>
    <property type="match status" value="1"/>
</dbReference>
<dbReference type="InterPro" id="IPR036291">
    <property type="entry name" value="NAD(P)-bd_dom_sf"/>
</dbReference>
<dbReference type="GO" id="GO:0000166">
    <property type="term" value="F:nucleotide binding"/>
    <property type="evidence" value="ECO:0007669"/>
    <property type="project" value="InterPro"/>
</dbReference>
<keyword evidence="2 6" id="KW-0560">Oxidoreductase</keyword>
<dbReference type="InterPro" id="IPR000683">
    <property type="entry name" value="Gfo/Idh/MocA-like_OxRdtase_N"/>
</dbReference>
<dbReference type="Proteomes" id="UP000539111">
    <property type="component" value="Unassembled WGS sequence"/>
</dbReference>
<name>A0A7Z0AC42_9MICO</name>
<evidence type="ECO:0000313" key="6">
    <source>
        <dbReference type="EMBL" id="NYI67160.1"/>
    </source>
</evidence>
<reference evidence="6 7" key="1">
    <citation type="submission" date="2020-07" db="EMBL/GenBank/DDBJ databases">
        <title>Sequencing the genomes of 1000 actinobacteria strains.</title>
        <authorList>
            <person name="Klenk H.-P."/>
        </authorList>
    </citation>
    <scope>NUCLEOTIDE SEQUENCE [LARGE SCALE GENOMIC DNA]</scope>
    <source>
        <strain evidence="6 7">DSM 26341</strain>
    </source>
</reference>
<organism evidence="6 7">
    <name type="scientific">Spelaeicoccus albus</name>
    <dbReference type="NCBI Taxonomy" id="1280376"/>
    <lineage>
        <taxon>Bacteria</taxon>
        <taxon>Bacillati</taxon>
        <taxon>Actinomycetota</taxon>
        <taxon>Actinomycetes</taxon>
        <taxon>Micrococcales</taxon>
        <taxon>Brevibacteriaceae</taxon>
        <taxon>Spelaeicoccus</taxon>
    </lineage>
</organism>
<evidence type="ECO:0000313" key="7">
    <source>
        <dbReference type="Proteomes" id="UP000539111"/>
    </source>
</evidence>
<evidence type="ECO:0000259" key="5">
    <source>
        <dbReference type="Pfam" id="PF22725"/>
    </source>
</evidence>
<protein>
    <submittedName>
        <fullName evidence="6">Myo-inositol 2-dehydrogenase/D-chiro-inositol 1-dehydrogenase</fullName>
        <ecNumber evidence="6">1.1.1.18</ecNumber>
        <ecNumber evidence="6">1.1.1.369</ecNumber>
    </submittedName>
</protein>
<sequence>MRLGIIGTGRIGRMHVENALALGGDHLGSGHLGGSSVEVVVADAYRPSAEAAGRDFGVTVAADVDDLLARGIDGVVIAGPTGAHAELILSSLRAGLPVFCEKPLTPTSAQSMELLEDIERMSGVVQIGHQRRFDAGYLAAKAAFDAGELGWIHSLDAVTADQLPPSIDFIKTSGGLFRDCSVHDFDIIAWLTGRRIVEVFARGSNNGDPAIKEAGDVDTAIALMTLADGTLATATATRFNGAGHDTRLEVRGSKQTLAVGLDDSAALKSAEPGATFPTGAPPTVFQQRFAAAYRAELVAFCRLIRGEIENPCTPAESIVASRVADAAQESLETGRPVRI</sequence>
<dbReference type="InterPro" id="IPR055170">
    <property type="entry name" value="GFO_IDH_MocA-like_dom"/>
</dbReference>
<dbReference type="PANTHER" id="PTHR42840">
    <property type="entry name" value="NAD(P)-BINDING ROSSMANN-FOLD SUPERFAMILY PROTEIN-RELATED"/>
    <property type="match status" value="1"/>
</dbReference>
<comment type="caution">
    <text evidence="6">The sequence shown here is derived from an EMBL/GenBank/DDBJ whole genome shotgun (WGS) entry which is preliminary data.</text>
</comment>
<dbReference type="Pfam" id="PF22725">
    <property type="entry name" value="GFO_IDH_MocA_C3"/>
    <property type="match status" value="1"/>
</dbReference>
<evidence type="ECO:0000256" key="3">
    <source>
        <dbReference type="ARBA" id="ARBA00023027"/>
    </source>
</evidence>
<evidence type="ECO:0000256" key="1">
    <source>
        <dbReference type="ARBA" id="ARBA00010928"/>
    </source>
</evidence>
<dbReference type="Gene3D" id="3.40.50.720">
    <property type="entry name" value="NAD(P)-binding Rossmann-like Domain"/>
    <property type="match status" value="1"/>
</dbReference>
<dbReference type="AlphaFoldDB" id="A0A7Z0AC42"/>
<dbReference type="EMBL" id="JACBZP010000001">
    <property type="protein sequence ID" value="NYI67160.1"/>
    <property type="molecule type" value="Genomic_DNA"/>
</dbReference>
<dbReference type="RefSeq" id="WP_179426948.1">
    <property type="nucleotide sequence ID" value="NZ_JACBZP010000001.1"/>
</dbReference>
<accession>A0A7Z0AC42</accession>
<dbReference type="SUPFAM" id="SSF51735">
    <property type="entry name" value="NAD(P)-binding Rossmann-fold domains"/>
    <property type="match status" value="1"/>
</dbReference>
<keyword evidence="7" id="KW-1185">Reference proteome</keyword>
<dbReference type="SUPFAM" id="SSF55347">
    <property type="entry name" value="Glyceraldehyde-3-phosphate dehydrogenase-like, C-terminal domain"/>
    <property type="match status" value="1"/>
</dbReference>
<dbReference type="PANTHER" id="PTHR42840:SF3">
    <property type="entry name" value="BINDING ROSSMANN FOLD OXIDOREDUCTASE, PUTATIVE (AFU_ORTHOLOGUE AFUA_2G10240)-RELATED"/>
    <property type="match status" value="1"/>
</dbReference>
<feature type="domain" description="Gfo/Idh/MocA-like oxidoreductase N-terminal" evidence="4">
    <location>
        <begin position="2"/>
        <end position="129"/>
    </location>
</feature>
<gene>
    <name evidence="6" type="ORF">BJY26_001466</name>
</gene>